<evidence type="ECO:0000256" key="1">
    <source>
        <dbReference type="SAM" id="Phobius"/>
    </source>
</evidence>
<name>A0A1L9N492_ASPTC</name>
<keyword evidence="1" id="KW-0812">Transmembrane</keyword>
<accession>A0A1L9N492</accession>
<evidence type="ECO:0000313" key="2">
    <source>
        <dbReference type="EMBL" id="OJI84098.1"/>
    </source>
</evidence>
<keyword evidence="1" id="KW-1133">Transmembrane helix</keyword>
<evidence type="ECO:0000313" key="3">
    <source>
        <dbReference type="Proteomes" id="UP000184304"/>
    </source>
</evidence>
<feature type="transmembrane region" description="Helical" evidence="1">
    <location>
        <begin position="61"/>
        <end position="94"/>
    </location>
</feature>
<reference evidence="3" key="1">
    <citation type="journal article" date="2017" name="Genome Biol.">
        <title>Comparative genomics reveals high biological diversity and specific adaptations in the industrially and medically important fungal genus Aspergillus.</title>
        <authorList>
            <person name="de Vries R.P."/>
            <person name="Riley R."/>
            <person name="Wiebenga A."/>
            <person name="Aguilar-Osorio G."/>
            <person name="Amillis S."/>
            <person name="Uchima C.A."/>
            <person name="Anderluh G."/>
            <person name="Asadollahi M."/>
            <person name="Askin M."/>
            <person name="Barry K."/>
            <person name="Battaglia E."/>
            <person name="Bayram O."/>
            <person name="Benocci T."/>
            <person name="Braus-Stromeyer S.A."/>
            <person name="Caldana C."/>
            <person name="Canovas D."/>
            <person name="Cerqueira G.C."/>
            <person name="Chen F."/>
            <person name="Chen W."/>
            <person name="Choi C."/>
            <person name="Clum A."/>
            <person name="Dos Santos R.A."/>
            <person name="Damasio A.R."/>
            <person name="Diallinas G."/>
            <person name="Emri T."/>
            <person name="Fekete E."/>
            <person name="Flipphi M."/>
            <person name="Freyberg S."/>
            <person name="Gallo A."/>
            <person name="Gournas C."/>
            <person name="Habgood R."/>
            <person name="Hainaut M."/>
            <person name="Harispe M.L."/>
            <person name="Henrissat B."/>
            <person name="Hilden K.S."/>
            <person name="Hope R."/>
            <person name="Hossain A."/>
            <person name="Karabika E."/>
            <person name="Karaffa L."/>
            <person name="Karanyi Z."/>
            <person name="Krasevec N."/>
            <person name="Kuo A."/>
            <person name="Kusch H."/>
            <person name="LaButti K."/>
            <person name="Lagendijk E.L."/>
            <person name="Lapidus A."/>
            <person name="Levasseur A."/>
            <person name="Lindquist E."/>
            <person name="Lipzen A."/>
            <person name="Logrieco A.F."/>
            <person name="MacCabe A."/>
            <person name="Maekelae M.R."/>
            <person name="Malavazi I."/>
            <person name="Melin P."/>
            <person name="Meyer V."/>
            <person name="Mielnichuk N."/>
            <person name="Miskei M."/>
            <person name="Molnar A.P."/>
            <person name="Mule G."/>
            <person name="Ngan C.Y."/>
            <person name="Orejas M."/>
            <person name="Orosz E."/>
            <person name="Ouedraogo J.P."/>
            <person name="Overkamp K.M."/>
            <person name="Park H.-S."/>
            <person name="Perrone G."/>
            <person name="Piumi F."/>
            <person name="Punt P.J."/>
            <person name="Ram A.F."/>
            <person name="Ramon A."/>
            <person name="Rauscher S."/>
            <person name="Record E."/>
            <person name="Riano-Pachon D.M."/>
            <person name="Robert V."/>
            <person name="Roehrig J."/>
            <person name="Ruller R."/>
            <person name="Salamov A."/>
            <person name="Salih N.S."/>
            <person name="Samson R.A."/>
            <person name="Sandor E."/>
            <person name="Sanguinetti M."/>
            <person name="Schuetze T."/>
            <person name="Sepcic K."/>
            <person name="Shelest E."/>
            <person name="Sherlock G."/>
            <person name="Sophianopoulou V."/>
            <person name="Squina F.M."/>
            <person name="Sun H."/>
            <person name="Susca A."/>
            <person name="Todd R.B."/>
            <person name="Tsang A."/>
            <person name="Unkles S.E."/>
            <person name="van de Wiele N."/>
            <person name="van Rossen-Uffink D."/>
            <person name="Oliveira J.V."/>
            <person name="Vesth T.C."/>
            <person name="Visser J."/>
            <person name="Yu J.-H."/>
            <person name="Zhou M."/>
            <person name="Andersen M.R."/>
            <person name="Archer D.B."/>
            <person name="Baker S.E."/>
            <person name="Benoit I."/>
            <person name="Brakhage A.A."/>
            <person name="Braus G.H."/>
            <person name="Fischer R."/>
            <person name="Frisvad J.C."/>
            <person name="Goldman G.H."/>
            <person name="Houbraken J."/>
            <person name="Oakley B."/>
            <person name="Pocsi I."/>
            <person name="Scazzocchio C."/>
            <person name="Seiboth B."/>
            <person name="vanKuyk P.A."/>
            <person name="Wortman J."/>
            <person name="Dyer P.S."/>
            <person name="Grigoriev I.V."/>
        </authorList>
    </citation>
    <scope>NUCLEOTIDE SEQUENCE [LARGE SCALE GENOMIC DNA]</scope>
    <source>
        <strain evidence="3">CBS 134.48</strain>
    </source>
</reference>
<keyword evidence="3" id="KW-1185">Reference proteome</keyword>
<dbReference type="AlphaFoldDB" id="A0A1L9N492"/>
<proteinExistence type="predicted"/>
<organism evidence="2 3">
    <name type="scientific">Aspergillus tubingensis (strain CBS 134.48)</name>
    <dbReference type="NCBI Taxonomy" id="767770"/>
    <lineage>
        <taxon>Eukaryota</taxon>
        <taxon>Fungi</taxon>
        <taxon>Dikarya</taxon>
        <taxon>Ascomycota</taxon>
        <taxon>Pezizomycotina</taxon>
        <taxon>Eurotiomycetes</taxon>
        <taxon>Eurotiomycetidae</taxon>
        <taxon>Eurotiales</taxon>
        <taxon>Aspergillaceae</taxon>
        <taxon>Aspergillus</taxon>
        <taxon>Aspergillus subgen. Circumdati</taxon>
    </lineage>
</organism>
<protein>
    <submittedName>
        <fullName evidence="2">Uncharacterized protein</fullName>
    </submittedName>
</protein>
<keyword evidence="1" id="KW-0472">Membrane</keyword>
<dbReference type="Proteomes" id="UP000184304">
    <property type="component" value="Unassembled WGS sequence"/>
</dbReference>
<dbReference type="VEuPathDB" id="FungiDB:ASPTUDRAFT_43065"/>
<dbReference type="EMBL" id="KV878203">
    <property type="protein sequence ID" value="OJI84098.1"/>
    <property type="molecule type" value="Genomic_DNA"/>
</dbReference>
<sequence length="97" mass="10691">MSHTAYGFPSSGLFSRSFTGLDDFLIGMEWNPCFVLVLSPSIPLDDLVFQDVDELGWMELLLGFVCVLMSWVNSVAYSVGLALLGCVHVIGILCREE</sequence>
<gene>
    <name evidence="2" type="ORF">ASPTUDRAFT_43065</name>
</gene>